<dbReference type="EMBL" id="NASZ01000001">
    <property type="protein sequence ID" value="MBD0723912.1"/>
    <property type="molecule type" value="Genomic_DNA"/>
</dbReference>
<evidence type="ECO:0000313" key="3">
    <source>
        <dbReference type="Proteomes" id="UP000661715"/>
    </source>
</evidence>
<keyword evidence="3" id="KW-1185">Reference proteome</keyword>
<name>A0ABR7UMX7_9FLAO</name>
<proteinExistence type="predicted"/>
<organism evidence="2 3">
    <name type="scientific">Flavobacterium pokkalii</name>
    <dbReference type="NCBI Taxonomy" id="1940408"/>
    <lineage>
        <taxon>Bacteria</taxon>
        <taxon>Pseudomonadati</taxon>
        <taxon>Bacteroidota</taxon>
        <taxon>Flavobacteriia</taxon>
        <taxon>Flavobacteriales</taxon>
        <taxon>Flavobacteriaceae</taxon>
        <taxon>Flavobacterium</taxon>
    </lineage>
</organism>
<reference evidence="2 3" key="1">
    <citation type="journal article" date="2020" name="Microbiol. Res.">
        <title>Flavobacterium pokkalii sp. nov., a novel plant growth promoting native rhizobacteria isolated from pokkali rice grown in coastal saline affected agricultural regions of southern India, Kerala.</title>
        <authorList>
            <person name="Menon R.R."/>
            <person name="Kumari S."/>
            <person name="Viver T."/>
            <person name="Rameshkumar N."/>
        </authorList>
    </citation>
    <scope>NUCLEOTIDE SEQUENCE [LARGE SCALE GENOMIC DNA]</scope>
    <source>
        <strain evidence="2 3">L1I52</strain>
    </source>
</reference>
<sequence length="180" mass="20193">MKTLVWLLLILGCSCSVFAQFQQGAYTQYSLSTPMRANLNSDNEDEYWFTPNGLSFKFGEGLHFNRKIAVGLNSGIDWVASKKLVVVPAFANLKFSLKLDPETFFYIETDYGKSIIIGRGNLHGDYKKIGLGIEGIEGPAVFIELTQYGFKLYSEEKVATISLGISFSSFRKNSKDRSNR</sequence>
<dbReference type="PROSITE" id="PS51257">
    <property type="entry name" value="PROKAR_LIPOPROTEIN"/>
    <property type="match status" value="1"/>
</dbReference>
<dbReference type="RefSeq" id="WP_188219485.1">
    <property type="nucleotide sequence ID" value="NZ_NASZ01000001.1"/>
</dbReference>
<keyword evidence="1" id="KW-0732">Signal</keyword>
<gene>
    <name evidence="2" type="ORF">B6A10_01825</name>
</gene>
<dbReference type="Proteomes" id="UP000661715">
    <property type="component" value="Unassembled WGS sequence"/>
</dbReference>
<comment type="caution">
    <text evidence="2">The sequence shown here is derived from an EMBL/GenBank/DDBJ whole genome shotgun (WGS) entry which is preliminary data.</text>
</comment>
<feature type="chain" id="PRO_5045243032" description="Outer membrane protein beta-barrel domain-containing protein" evidence="1">
    <location>
        <begin position="20"/>
        <end position="180"/>
    </location>
</feature>
<feature type="signal peptide" evidence="1">
    <location>
        <begin position="1"/>
        <end position="19"/>
    </location>
</feature>
<evidence type="ECO:0000256" key="1">
    <source>
        <dbReference type="SAM" id="SignalP"/>
    </source>
</evidence>
<protein>
    <recommendedName>
        <fullName evidence="4">Outer membrane protein beta-barrel domain-containing protein</fullName>
    </recommendedName>
</protein>
<evidence type="ECO:0000313" key="2">
    <source>
        <dbReference type="EMBL" id="MBD0723912.1"/>
    </source>
</evidence>
<evidence type="ECO:0008006" key="4">
    <source>
        <dbReference type="Google" id="ProtNLM"/>
    </source>
</evidence>
<accession>A0ABR7UMX7</accession>